<name>A0A6J5NKE9_9CAUD</name>
<protein>
    <submittedName>
        <fullName evidence="1">Uncharacterized protein</fullName>
    </submittedName>
</protein>
<organism evidence="1">
    <name type="scientific">uncultured Caudovirales phage</name>
    <dbReference type="NCBI Taxonomy" id="2100421"/>
    <lineage>
        <taxon>Viruses</taxon>
        <taxon>Duplodnaviria</taxon>
        <taxon>Heunggongvirae</taxon>
        <taxon>Uroviricota</taxon>
        <taxon>Caudoviricetes</taxon>
        <taxon>Peduoviridae</taxon>
        <taxon>Maltschvirus</taxon>
        <taxon>Maltschvirus maltsch</taxon>
    </lineage>
</organism>
<accession>A0A6J5NKE9</accession>
<gene>
    <name evidence="1" type="ORF">UFOVP707_60</name>
</gene>
<sequence length="143" mass="16250">MSKIIERVRQRAVQRFERVAAAFERELREGEHNARIEALLAAQPQEVKKAVLSSREGFMRVLRERTHDFPAPWPCFAGHRLHVGDWIQHPGGKRARVVFDPERIGLSCWRAVYEDGESLWLGNQIGDKGQATLVRVDASGPSP</sequence>
<evidence type="ECO:0000313" key="1">
    <source>
        <dbReference type="EMBL" id="CAB4159182.1"/>
    </source>
</evidence>
<reference evidence="1" key="1">
    <citation type="submission" date="2020-04" db="EMBL/GenBank/DDBJ databases">
        <authorList>
            <person name="Chiriac C."/>
            <person name="Salcher M."/>
            <person name="Ghai R."/>
            <person name="Kavagutti S V."/>
        </authorList>
    </citation>
    <scope>NUCLEOTIDE SEQUENCE</scope>
</reference>
<dbReference type="EMBL" id="LR796684">
    <property type="protein sequence ID" value="CAB4159182.1"/>
    <property type="molecule type" value="Genomic_DNA"/>
</dbReference>
<proteinExistence type="predicted"/>